<dbReference type="EMBL" id="ML210456">
    <property type="protein sequence ID" value="TFK17859.1"/>
    <property type="molecule type" value="Genomic_DNA"/>
</dbReference>
<reference evidence="1 2" key="1">
    <citation type="journal article" date="2019" name="Nat. Ecol. Evol.">
        <title>Megaphylogeny resolves global patterns of mushroom evolution.</title>
        <authorList>
            <person name="Varga T."/>
            <person name="Krizsan K."/>
            <person name="Foldi C."/>
            <person name="Dima B."/>
            <person name="Sanchez-Garcia M."/>
            <person name="Sanchez-Ramirez S."/>
            <person name="Szollosi G.J."/>
            <person name="Szarkandi J.G."/>
            <person name="Papp V."/>
            <person name="Albert L."/>
            <person name="Andreopoulos W."/>
            <person name="Angelini C."/>
            <person name="Antonin V."/>
            <person name="Barry K.W."/>
            <person name="Bougher N.L."/>
            <person name="Buchanan P."/>
            <person name="Buyck B."/>
            <person name="Bense V."/>
            <person name="Catcheside P."/>
            <person name="Chovatia M."/>
            <person name="Cooper J."/>
            <person name="Damon W."/>
            <person name="Desjardin D."/>
            <person name="Finy P."/>
            <person name="Geml J."/>
            <person name="Haridas S."/>
            <person name="Hughes K."/>
            <person name="Justo A."/>
            <person name="Karasinski D."/>
            <person name="Kautmanova I."/>
            <person name="Kiss B."/>
            <person name="Kocsube S."/>
            <person name="Kotiranta H."/>
            <person name="LaButti K.M."/>
            <person name="Lechner B.E."/>
            <person name="Liimatainen K."/>
            <person name="Lipzen A."/>
            <person name="Lukacs Z."/>
            <person name="Mihaltcheva S."/>
            <person name="Morgado L.N."/>
            <person name="Niskanen T."/>
            <person name="Noordeloos M.E."/>
            <person name="Ohm R.A."/>
            <person name="Ortiz-Santana B."/>
            <person name="Ovrebo C."/>
            <person name="Racz N."/>
            <person name="Riley R."/>
            <person name="Savchenko A."/>
            <person name="Shiryaev A."/>
            <person name="Soop K."/>
            <person name="Spirin V."/>
            <person name="Szebenyi C."/>
            <person name="Tomsovsky M."/>
            <person name="Tulloss R.E."/>
            <person name="Uehling J."/>
            <person name="Grigoriev I.V."/>
            <person name="Vagvolgyi C."/>
            <person name="Papp T."/>
            <person name="Martin F.M."/>
            <person name="Miettinen O."/>
            <person name="Hibbett D.S."/>
            <person name="Nagy L.G."/>
        </authorList>
    </citation>
    <scope>NUCLEOTIDE SEQUENCE [LARGE SCALE GENOMIC DNA]</scope>
    <source>
        <strain evidence="1 2">CBS 121175</strain>
    </source>
</reference>
<keyword evidence="2" id="KW-1185">Reference proteome</keyword>
<dbReference type="OrthoDB" id="3208495at2759"/>
<dbReference type="AlphaFoldDB" id="A0A5C3KCP5"/>
<evidence type="ECO:0000313" key="2">
    <source>
        <dbReference type="Proteomes" id="UP000307440"/>
    </source>
</evidence>
<sequence length="374" mass="42616">MKHSGTEKFEVSTLHYHSIVEVVKEKLRNQQDSRFFHYAPHESLWQSSDQSPKTRIYSKLYNSNAFIRAHKEVHDPAKNPQCSLPRVIVGLMFWLDQTHLTSFGGSKVWPLYMCFANESKYRPCKPNSDLCHQVAHFETLPDHIKDFITKRTEGKVQDKHLSFLNREVFHEQWSILLDEELKDAIENGIVLMCHDGVLRCFYIRIFTYSADYPEKILLAGIKQGNCPCPQCLVSKENLHKLGMPEDTKTRETQLRTYDSAVVLVVEAARTAIFERGAAVQGTTVDAFLKDTHGVVANQNTFGVKLASIGFDICSVLVVDLLHEFEIGVWKSLFIHLMRLLNAIQHYVFSASSFQSFTVNSILLSTSGVSKEISS</sequence>
<dbReference type="Proteomes" id="UP000307440">
    <property type="component" value="Unassembled WGS sequence"/>
</dbReference>
<dbReference type="Pfam" id="PF18759">
    <property type="entry name" value="Plavaka"/>
    <property type="match status" value="1"/>
</dbReference>
<name>A0A5C3KCP5_COPMA</name>
<accession>A0A5C3KCP5</accession>
<evidence type="ECO:0000313" key="1">
    <source>
        <dbReference type="EMBL" id="TFK17859.1"/>
    </source>
</evidence>
<gene>
    <name evidence="1" type="ORF">FA15DRAFT_732967</name>
</gene>
<protein>
    <submittedName>
        <fullName evidence="1">Uncharacterized protein</fullName>
    </submittedName>
</protein>
<dbReference type="InterPro" id="IPR041078">
    <property type="entry name" value="Plavaka"/>
</dbReference>
<proteinExistence type="predicted"/>
<dbReference type="STRING" id="230819.A0A5C3KCP5"/>
<organism evidence="1 2">
    <name type="scientific">Coprinopsis marcescibilis</name>
    <name type="common">Agaric fungus</name>
    <name type="synonym">Psathyrella marcescibilis</name>
    <dbReference type="NCBI Taxonomy" id="230819"/>
    <lineage>
        <taxon>Eukaryota</taxon>
        <taxon>Fungi</taxon>
        <taxon>Dikarya</taxon>
        <taxon>Basidiomycota</taxon>
        <taxon>Agaricomycotina</taxon>
        <taxon>Agaricomycetes</taxon>
        <taxon>Agaricomycetidae</taxon>
        <taxon>Agaricales</taxon>
        <taxon>Agaricineae</taxon>
        <taxon>Psathyrellaceae</taxon>
        <taxon>Coprinopsis</taxon>
    </lineage>
</organism>